<keyword evidence="2" id="KW-1185">Reference proteome</keyword>
<evidence type="ECO:0000313" key="2">
    <source>
        <dbReference type="Proteomes" id="UP000244754"/>
    </source>
</evidence>
<evidence type="ECO:0000313" key="1">
    <source>
        <dbReference type="EMBL" id="AWB84932.1"/>
    </source>
</evidence>
<protein>
    <submittedName>
        <fullName evidence="1">Uncharacterized protein</fullName>
    </submittedName>
</protein>
<dbReference type="AlphaFoldDB" id="A0A2S0WGX6"/>
<organism evidence="1 2">
    <name type="scientific">Corynebacterium liangguodongii</name>
    <dbReference type="NCBI Taxonomy" id="2079535"/>
    <lineage>
        <taxon>Bacteria</taxon>
        <taxon>Bacillati</taxon>
        <taxon>Actinomycetota</taxon>
        <taxon>Actinomycetes</taxon>
        <taxon>Mycobacteriales</taxon>
        <taxon>Corynebacteriaceae</taxon>
        <taxon>Corynebacterium</taxon>
    </lineage>
</organism>
<dbReference type="EMBL" id="CP026948">
    <property type="protein sequence ID" value="AWB84932.1"/>
    <property type="molecule type" value="Genomic_DNA"/>
</dbReference>
<dbReference type="OrthoDB" id="4411421at2"/>
<dbReference type="Proteomes" id="UP000244754">
    <property type="component" value="Chromosome"/>
</dbReference>
<dbReference type="KEGG" id="clia:C3E79_11000"/>
<accession>A0A2S0WGX6</accession>
<dbReference type="RefSeq" id="WP_108404940.1">
    <property type="nucleotide sequence ID" value="NZ_CP026948.1"/>
</dbReference>
<proteinExistence type="predicted"/>
<sequence length="111" mass="11944">MSRPYEIDRQWLEAVASDEDARARVRLTATGAHARDAVMQWLEDQPVDALGVRGRGAWIVQEVSAGQGEAVVDITAGGDDLAGSLSEATEEAYAVLSALGCELTWEELGRE</sequence>
<gene>
    <name evidence="1" type="ORF">C3E79_11000</name>
</gene>
<reference evidence="2" key="1">
    <citation type="submission" date="2018-01" db="EMBL/GenBank/DDBJ databases">
        <authorList>
            <person name="Li J."/>
        </authorList>
    </citation>
    <scope>NUCLEOTIDE SEQUENCE [LARGE SCALE GENOMIC DNA]</scope>
    <source>
        <strain evidence="2">2184</strain>
    </source>
</reference>
<name>A0A2S0WGX6_9CORY</name>